<keyword evidence="7 8" id="KW-0472">Membrane</keyword>
<feature type="transmembrane region" description="Helical" evidence="8">
    <location>
        <begin position="43"/>
        <end position="66"/>
    </location>
</feature>
<dbReference type="Pfam" id="PF00528">
    <property type="entry name" value="BPD_transp_1"/>
    <property type="match status" value="2"/>
</dbReference>
<dbReference type="PANTHER" id="PTHR43357:SF4">
    <property type="entry name" value="INNER MEMBRANE ABC TRANSPORTER PERMEASE PROTEIN YDCV"/>
    <property type="match status" value="1"/>
</dbReference>
<comment type="subcellular location">
    <subcellularLocation>
        <location evidence="1">Cell inner membrane</location>
        <topology evidence="1">Multi-pass membrane protein</topology>
    </subcellularLocation>
    <subcellularLocation>
        <location evidence="8">Cell membrane</location>
        <topology evidence="8">Multi-pass membrane protein</topology>
    </subcellularLocation>
</comment>
<evidence type="ECO:0000256" key="7">
    <source>
        <dbReference type="ARBA" id="ARBA00023136"/>
    </source>
</evidence>
<evidence type="ECO:0000256" key="4">
    <source>
        <dbReference type="ARBA" id="ARBA00022519"/>
    </source>
</evidence>
<evidence type="ECO:0000256" key="2">
    <source>
        <dbReference type="ARBA" id="ARBA00022448"/>
    </source>
</evidence>
<evidence type="ECO:0000256" key="6">
    <source>
        <dbReference type="ARBA" id="ARBA00022989"/>
    </source>
</evidence>
<dbReference type="PROSITE" id="PS50928">
    <property type="entry name" value="ABC_TM1"/>
    <property type="match status" value="2"/>
</dbReference>
<evidence type="ECO:0000256" key="3">
    <source>
        <dbReference type="ARBA" id="ARBA00022475"/>
    </source>
</evidence>
<feature type="transmembrane region" description="Helical" evidence="8">
    <location>
        <begin position="395"/>
        <end position="416"/>
    </location>
</feature>
<gene>
    <name evidence="10" type="ORF">SAMN06273572_11331</name>
</gene>
<feature type="transmembrane region" description="Helical" evidence="8">
    <location>
        <begin position="333"/>
        <end position="356"/>
    </location>
</feature>
<dbReference type="EMBL" id="OCTN01000013">
    <property type="protein sequence ID" value="SOH95619.1"/>
    <property type="molecule type" value="Genomic_DNA"/>
</dbReference>
<dbReference type="Proteomes" id="UP000220034">
    <property type="component" value="Unassembled WGS sequence"/>
</dbReference>
<keyword evidence="11" id="KW-1185">Reference proteome</keyword>
<accession>A0A2C9CYS4</accession>
<keyword evidence="3" id="KW-1003">Cell membrane</keyword>
<evidence type="ECO:0000256" key="5">
    <source>
        <dbReference type="ARBA" id="ARBA00022692"/>
    </source>
</evidence>
<proteinExistence type="inferred from homology"/>
<feature type="domain" description="ABC transmembrane type-1" evidence="9">
    <location>
        <begin position="95"/>
        <end position="303"/>
    </location>
</feature>
<feature type="transmembrane region" description="Helical" evidence="8">
    <location>
        <begin position="175"/>
        <end position="199"/>
    </location>
</feature>
<protein>
    <submittedName>
        <fullName evidence="10">Iron(III) transport system permease protein</fullName>
    </submittedName>
</protein>
<feature type="transmembrane region" description="Helical" evidence="8">
    <location>
        <begin position="463"/>
        <end position="482"/>
    </location>
</feature>
<dbReference type="AlphaFoldDB" id="A0A2C9CYS4"/>
<name>A0A2C9CYS4_9RHOB</name>
<dbReference type="InterPro" id="IPR035906">
    <property type="entry name" value="MetI-like_sf"/>
</dbReference>
<feature type="domain" description="ABC transmembrane type-1" evidence="9">
    <location>
        <begin position="391"/>
        <end position="586"/>
    </location>
</feature>
<feature type="transmembrane region" description="Helical" evidence="8">
    <location>
        <begin position="283"/>
        <end position="302"/>
    </location>
</feature>
<feature type="transmembrane region" description="Helical" evidence="8">
    <location>
        <begin position="565"/>
        <end position="587"/>
    </location>
</feature>
<evidence type="ECO:0000256" key="1">
    <source>
        <dbReference type="ARBA" id="ARBA00004429"/>
    </source>
</evidence>
<keyword evidence="5 8" id="KW-0812">Transmembrane</keyword>
<evidence type="ECO:0000313" key="11">
    <source>
        <dbReference type="Proteomes" id="UP000220034"/>
    </source>
</evidence>
<dbReference type="CDD" id="cd06261">
    <property type="entry name" value="TM_PBP2"/>
    <property type="match status" value="2"/>
</dbReference>
<dbReference type="InterPro" id="IPR000515">
    <property type="entry name" value="MetI-like"/>
</dbReference>
<dbReference type="Gene3D" id="1.10.3720.10">
    <property type="entry name" value="MetI-like"/>
    <property type="match status" value="2"/>
</dbReference>
<evidence type="ECO:0000259" key="9">
    <source>
        <dbReference type="PROSITE" id="PS50928"/>
    </source>
</evidence>
<keyword evidence="6 8" id="KW-1133">Transmembrane helix</keyword>
<evidence type="ECO:0000313" key="10">
    <source>
        <dbReference type="EMBL" id="SOH95619.1"/>
    </source>
</evidence>
<evidence type="ECO:0000256" key="8">
    <source>
        <dbReference type="RuleBase" id="RU363032"/>
    </source>
</evidence>
<dbReference type="PANTHER" id="PTHR43357">
    <property type="entry name" value="INNER MEMBRANE ABC TRANSPORTER PERMEASE PROTEIN YDCV"/>
    <property type="match status" value="1"/>
</dbReference>
<keyword evidence="2 8" id="KW-0813">Transport</keyword>
<keyword evidence="4" id="KW-0997">Cell inner membrane</keyword>
<feature type="transmembrane region" description="Helical" evidence="8">
    <location>
        <begin position="134"/>
        <end position="155"/>
    </location>
</feature>
<feature type="transmembrane region" description="Helical" evidence="8">
    <location>
        <begin position="436"/>
        <end position="457"/>
    </location>
</feature>
<dbReference type="SUPFAM" id="SSF161098">
    <property type="entry name" value="MetI-like"/>
    <property type="match status" value="2"/>
</dbReference>
<reference evidence="11" key="1">
    <citation type="submission" date="2017-09" db="EMBL/GenBank/DDBJ databases">
        <authorList>
            <person name="Varghese N."/>
            <person name="Submissions S."/>
        </authorList>
    </citation>
    <scope>NUCLEOTIDE SEQUENCE [LARGE SCALE GENOMIC DNA]</scope>
    <source>
        <strain evidence="11">C7</strain>
    </source>
</reference>
<dbReference type="GO" id="GO:0005886">
    <property type="term" value="C:plasma membrane"/>
    <property type="evidence" value="ECO:0007669"/>
    <property type="project" value="UniProtKB-SubCell"/>
</dbReference>
<feature type="transmembrane region" description="Helical" evidence="8">
    <location>
        <begin position="94"/>
        <end position="122"/>
    </location>
</feature>
<organism evidence="10 11">
    <name type="scientific">Pontivivens marinum</name>
    <dbReference type="NCBI Taxonomy" id="1690039"/>
    <lineage>
        <taxon>Bacteria</taxon>
        <taxon>Pseudomonadati</taxon>
        <taxon>Pseudomonadota</taxon>
        <taxon>Alphaproteobacteria</taxon>
        <taxon>Rhodobacterales</taxon>
        <taxon>Paracoccaceae</taxon>
        <taxon>Pontivivens</taxon>
    </lineage>
</organism>
<sequence>MHKRVQAGQRRKGYSMTYATQRDRAYRGGGVQRSFDRARLAQWLIFIVTAALMLAPALPILLQVFVDRPLYADDWQFTLSNIGDILQSERIGRIALTTGIFAVFSVIIAEVLGIGAALLIGRTDLPGRQIMGDVLMWPLYLSHLIFALGWVVMYGPSGFITQSIAQHVGGTPWNLYSIAGMAVVAGISQAPLAYLYCLYGAVRSVDSTLESAARTVGCGPLQVLRRVTLPLMVPSIITSSALNLVIAVETLSIPLFLARPARIDTLSTFLYAEGIAASNPNHGLVAASSLLLMLLVGSALMVQRILLRQGHRYETVKGKGTRPMVLSLGKLRWPLAALTGLILLVAVVVPIAGILLRAFTSFLSPLVPVTKVLTFANFEQLLGNPANLRAISNTFQISFVSAALGTVLAVAVALVIQRSSFKFTGTLEALAYSPRVIPGMITGLGIFYAAIILPPMGWLRGNIGIMVVAYVMATLPLALGVIQPAIIQIGRDLDKAARTVGADWVSSMRLVMMPLLKPALLGSFILLFVFHLKSYIIAIFLIAPGLEIMGVTMLSLWTNGDVGELAAFATLQILMVAVLLILSRLLFKVKIYD</sequence>
<comment type="similarity">
    <text evidence="8">Belongs to the binding-protein-dependent transport system permease family.</text>
</comment>
<dbReference type="GO" id="GO:0055085">
    <property type="term" value="P:transmembrane transport"/>
    <property type="evidence" value="ECO:0007669"/>
    <property type="project" value="InterPro"/>
</dbReference>